<proteinExistence type="predicted"/>
<evidence type="ECO:0000313" key="3">
    <source>
        <dbReference type="Proteomes" id="UP000006443"/>
    </source>
</evidence>
<accession>C0GKP6</accession>
<dbReference type="EMBL" id="ACJM01000026">
    <property type="protein sequence ID" value="EEG76068.1"/>
    <property type="molecule type" value="Genomic_DNA"/>
</dbReference>
<feature type="region of interest" description="Disordered" evidence="1">
    <location>
        <begin position="1"/>
        <end position="52"/>
    </location>
</feature>
<reference evidence="2 3" key="1">
    <citation type="submission" date="2009-02" db="EMBL/GenBank/DDBJ databases">
        <title>Sequencing of the draft genome and assembly of Dethiobacter alkaliphilus AHT 1.</title>
        <authorList>
            <consortium name="US DOE Joint Genome Institute (JGI-PGF)"/>
            <person name="Lucas S."/>
            <person name="Copeland A."/>
            <person name="Lapidus A."/>
            <person name="Glavina del Rio T."/>
            <person name="Dalin E."/>
            <person name="Tice H."/>
            <person name="Bruce D."/>
            <person name="Goodwin L."/>
            <person name="Pitluck S."/>
            <person name="Larimer F."/>
            <person name="Land M.L."/>
            <person name="Hauser L."/>
            <person name="Muyzer G."/>
        </authorList>
    </citation>
    <scope>NUCLEOTIDE SEQUENCE [LARGE SCALE GENOMIC DNA]</scope>
    <source>
        <strain evidence="2 3">AHT 1</strain>
    </source>
</reference>
<evidence type="ECO:0000313" key="2">
    <source>
        <dbReference type="EMBL" id="EEG76068.1"/>
    </source>
</evidence>
<dbReference type="Proteomes" id="UP000006443">
    <property type="component" value="Unassembled WGS sequence"/>
</dbReference>
<evidence type="ECO:0000256" key="1">
    <source>
        <dbReference type="SAM" id="MobiDB-lite"/>
    </source>
</evidence>
<dbReference type="RefSeq" id="WP_008519086.1">
    <property type="nucleotide sequence ID" value="NZ_ACJM01000026.1"/>
</dbReference>
<keyword evidence="3" id="KW-1185">Reference proteome</keyword>
<gene>
    <name evidence="2" type="ORF">DealDRAFT_3055</name>
</gene>
<feature type="compositionally biased region" description="Basic and acidic residues" evidence="1">
    <location>
        <begin position="1"/>
        <end position="23"/>
    </location>
</feature>
<dbReference type="AlphaFoldDB" id="C0GKP6"/>
<comment type="caution">
    <text evidence="2">The sequence shown here is derived from an EMBL/GenBank/DDBJ whole genome shotgun (WGS) entry which is preliminary data.</text>
</comment>
<name>C0GKP6_DETAL</name>
<organism evidence="2 3">
    <name type="scientific">Dethiobacter alkaliphilus AHT 1</name>
    <dbReference type="NCBI Taxonomy" id="555088"/>
    <lineage>
        <taxon>Bacteria</taxon>
        <taxon>Bacillati</taxon>
        <taxon>Bacillota</taxon>
        <taxon>Dethiobacteria</taxon>
        <taxon>Dethiobacterales</taxon>
        <taxon>Dethiobacteraceae</taxon>
        <taxon>Dethiobacter</taxon>
    </lineage>
</organism>
<protein>
    <submittedName>
        <fullName evidence="2">Uncharacterized protein</fullName>
    </submittedName>
</protein>
<dbReference type="STRING" id="555088.DealDRAFT_3055"/>
<sequence length="52" mass="5956">MKKQNEEKKQAPAQDFTRKENLNRIRGTVEFIDPEQGPTNKGKVTGNRGNKK</sequence>